<name>V6JF38_STRRC</name>
<sequence>MDLDSLAPDWAEQAAPGPTSTDVEFDFSDHALTGLRNADMAVLPPGSTGTFSECALEQNYGVALAAHDIRPGRLLCDITSDNRVALLRVTDVQHDAVGTPDQVTFDAVVWVRPHKN</sequence>
<comment type="caution">
    <text evidence="2">The sequence shown here is derived from an EMBL/GenBank/DDBJ whole genome shotgun (WGS) entry which is preliminary data.</text>
</comment>
<dbReference type="STRING" id="1352936.M878_45335"/>
<evidence type="ECO:0000256" key="1">
    <source>
        <dbReference type="SAM" id="MobiDB-lite"/>
    </source>
</evidence>
<keyword evidence="3" id="KW-1185">Reference proteome</keyword>
<proteinExistence type="predicted"/>
<protein>
    <submittedName>
        <fullName evidence="2">Uncharacterized protein</fullName>
    </submittedName>
</protein>
<dbReference type="PATRIC" id="fig|1352936.5.peg.9425"/>
<organism evidence="2 3">
    <name type="scientific">Streptomyces roseochromogenus subsp. oscitans DS 12.976</name>
    <dbReference type="NCBI Taxonomy" id="1352936"/>
    <lineage>
        <taxon>Bacteria</taxon>
        <taxon>Bacillati</taxon>
        <taxon>Actinomycetota</taxon>
        <taxon>Actinomycetes</taxon>
        <taxon>Kitasatosporales</taxon>
        <taxon>Streptomycetaceae</taxon>
        <taxon>Streptomyces</taxon>
    </lineage>
</organism>
<accession>V6JF38</accession>
<evidence type="ECO:0000313" key="2">
    <source>
        <dbReference type="EMBL" id="EST18313.1"/>
    </source>
</evidence>
<dbReference type="HOGENOM" id="CLU_2095558_0_0_11"/>
<dbReference type="AlphaFoldDB" id="V6JF38"/>
<dbReference type="Proteomes" id="UP000017984">
    <property type="component" value="Chromosome"/>
</dbReference>
<dbReference type="EMBL" id="AWQX01000393">
    <property type="protein sequence ID" value="EST18313.1"/>
    <property type="molecule type" value="Genomic_DNA"/>
</dbReference>
<feature type="region of interest" description="Disordered" evidence="1">
    <location>
        <begin position="1"/>
        <end position="23"/>
    </location>
</feature>
<reference evidence="2 3" key="1">
    <citation type="journal article" date="2014" name="Genome Announc.">
        <title>Draft Genome Sequence of Streptomyces roseochromogenes subsp. oscitans DS 12.976, Producer of the Aminocoumarin Antibiotic Clorobiocin.</title>
        <authorList>
            <person name="Ruckert C."/>
            <person name="Kalinowski J."/>
            <person name="Heide L."/>
            <person name="Apel A.K."/>
        </authorList>
    </citation>
    <scope>NUCLEOTIDE SEQUENCE [LARGE SCALE GENOMIC DNA]</scope>
    <source>
        <strain evidence="2 3">DS 12.976</strain>
    </source>
</reference>
<gene>
    <name evidence="2" type="ORF">M878_45335</name>
</gene>
<evidence type="ECO:0000313" key="3">
    <source>
        <dbReference type="Proteomes" id="UP000017984"/>
    </source>
</evidence>